<sequence>MKTNNKSYGFTLIELLVVIAIIAILAALLLPALAKAKTKAQGIFCMNNTNQMIKGFHLYASDEEDFIPPNHDDGNSSPWKNWCSGQASNPTYARFKLTGPTSSEITAYNLRGVKPWQWNRIAPYLAGNITVWRCPADPSTYKVREDGVSKTIPRYRSISMSQAVGTFPYDSKSKKAVHGPWLDGNHNHSRGRTWFTYDKMGSFNAPGAASTYMLVDENHMSINDAGFATIGPGPSNFRMIDWPATYHNMAAGFAFADGHSEIRKWVWPGT</sequence>
<reference evidence="1" key="1">
    <citation type="submission" date="2018-05" db="EMBL/GenBank/DDBJ databases">
        <authorList>
            <person name="Lanie J.A."/>
            <person name="Ng W.-L."/>
            <person name="Kazmierczak K.M."/>
            <person name="Andrzejewski T.M."/>
            <person name="Davidsen T.M."/>
            <person name="Wayne K.J."/>
            <person name="Tettelin H."/>
            <person name="Glass J.I."/>
            <person name="Rusch D."/>
            <person name="Podicherti R."/>
            <person name="Tsui H.-C.T."/>
            <person name="Winkler M.E."/>
        </authorList>
    </citation>
    <scope>NUCLEOTIDE SEQUENCE</scope>
</reference>
<accession>A0A382S3G4</accession>
<dbReference type="PANTHER" id="PTHR30093">
    <property type="entry name" value="GENERAL SECRETION PATHWAY PROTEIN G"/>
    <property type="match status" value="1"/>
</dbReference>
<dbReference type="Pfam" id="PF07963">
    <property type="entry name" value="N_methyl"/>
    <property type="match status" value="1"/>
</dbReference>
<dbReference type="SUPFAM" id="SSF54523">
    <property type="entry name" value="Pili subunits"/>
    <property type="match status" value="1"/>
</dbReference>
<dbReference type="InterPro" id="IPR045584">
    <property type="entry name" value="Pilin-like"/>
</dbReference>
<protein>
    <recommendedName>
        <fullName evidence="2">Type II secretion system protein GspG C-terminal domain-containing protein</fullName>
    </recommendedName>
</protein>
<dbReference type="InterPro" id="IPR012902">
    <property type="entry name" value="N_methyl_site"/>
</dbReference>
<name>A0A382S3G4_9ZZZZ</name>
<feature type="non-terminal residue" evidence="1">
    <location>
        <position position="270"/>
    </location>
</feature>
<dbReference type="PANTHER" id="PTHR30093:SF2">
    <property type="entry name" value="TYPE II SECRETION SYSTEM PROTEIN H"/>
    <property type="match status" value="1"/>
</dbReference>
<gene>
    <name evidence="1" type="ORF">METZ01_LOCUS356295</name>
</gene>
<evidence type="ECO:0000313" key="1">
    <source>
        <dbReference type="EMBL" id="SVD03441.1"/>
    </source>
</evidence>
<proteinExistence type="predicted"/>
<dbReference type="EMBL" id="UINC01125539">
    <property type="protein sequence ID" value="SVD03441.1"/>
    <property type="molecule type" value="Genomic_DNA"/>
</dbReference>
<dbReference type="AlphaFoldDB" id="A0A382S3G4"/>
<organism evidence="1">
    <name type="scientific">marine metagenome</name>
    <dbReference type="NCBI Taxonomy" id="408172"/>
    <lineage>
        <taxon>unclassified sequences</taxon>
        <taxon>metagenomes</taxon>
        <taxon>ecological metagenomes</taxon>
    </lineage>
</organism>
<dbReference type="Gene3D" id="3.30.700.10">
    <property type="entry name" value="Glycoprotein, Type 4 Pilin"/>
    <property type="match status" value="1"/>
</dbReference>
<evidence type="ECO:0008006" key="2">
    <source>
        <dbReference type="Google" id="ProtNLM"/>
    </source>
</evidence>
<dbReference type="NCBIfam" id="TIGR02532">
    <property type="entry name" value="IV_pilin_GFxxxE"/>
    <property type="match status" value="1"/>
</dbReference>